<dbReference type="InterPro" id="IPR036388">
    <property type="entry name" value="WH-like_DNA-bd_sf"/>
</dbReference>
<accession>A0ABT6N8S9</accession>
<dbReference type="InterPro" id="IPR036390">
    <property type="entry name" value="WH_DNA-bd_sf"/>
</dbReference>
<name>A0ABT6N8S9_9FIRM</name>
<protein>
    <submittedName>
        <fullName evidence="4">ROK family transcriptional regulator</fullName>
    </submittedName>
</protein>
<dbReference type="PANTHER" id="PTHR18964:SF149">
    <property type="entry name" value="BIFUNCTIONAL UDP-N-ACETYLGLUCOSAMINE 2-EPIMERASE_N-ACETYLMANNOSAMINE KINASE"/>
    <property type="match status" value="1"/>
</dbReference>
<dbReference type="InterPro" id="IPR000600">
    <property type="entry name" value="ROK"/>
</dbReference>
<dbReference type="InterPro" id="IPR043129">
    <property type="entry name" value="ATPase_NBD"/>
</dbReference>
<dbReference type="InterPro" id="IPR049874">
    <property type="entry name" value="ROK_cs"/>
</dbReference>
<evidence type="ECO:0000256" key="1">
    <source>
        <dbReference type="ARBA" id="ARBA00002486"/>
    </source>
</evidence>
<evidence type="ECO:0000256" key="2">
    <source>
        <dbReference type="ARBA" id="ARBA00006479"/>
    </source>
</evidence>
<dbReference type="Gene3D" id="1.10.10.10">
    <property type="entry name" value="Winged helix-like DNA-binding domain superfamily/Winged helix DNA-binding domain"/>
    <property type="match status" value="1"/>
</dbReference>
<dbReference type="Gene3D" id="3.30.420.40">
    <property type="match status" value="2"/>
</dbReference>
<dbReference type="Pfam" id="PF13412">
    <property type="entry name" value="HTH_24"/>
    <property type="match status" value="1"/>
</dbReference>
<comment type="similarity">
    <text evidence="2">Belongs to the ROK (NagC/XylR) family.</text>
</comment>
<evidence type="ECO:0000256" key="3">
    <source>
        <dbReference type="ARBA" id="ARBA00022629"/>
    </source>
</evidence>
<dbReference type="PROSITE" id="PS01125">
    <property type="entry name" value="ROK"/>
    <property type="match status" value="1"/>
</dbReference>
<dbReference type="SUPFAM" id="SSF53067">
    <property type="entry name" value="Actin-like ATPase domain"/>
    <property type="match status" value="1"/>
</dbReference>
<sequence>MLDNLDQSIIKNLNRSRILRAFREKEIIQKKELVDSLNLSITTVTTNTRRLLEEGLIEETGIAESTGGRKPVVFKFIKSAKVSFGVDLSPHQATIIMTNLASEIIDRSKFSIDKQSMEEVLLNIQTIVETLLDKHGYLKADCLGIGLSLPGIVDCENIMLVNAPNLKVKNYSFRYFEATIGLKVYIENEANVAAFAELIIGAAEKLDDAVYISITDGVGCGIIANHKVTKGTFNKAGEFGHMRISDKEIICSCGRTGCWEIFSSERALLKFYTEQSGDIVTDLEAFFKIYHEGNLLAKVALRKYLDYLLIGIENIMLGLDPEVIILGGEIVNFLREIEPIVEDYMKKNHSDILSRDNKLVLSTISPYSAVVGSSLLPMKEMFGY</sequence>
<keyword evidence="3" id="KW-0859">Xylose metabolism</keyword>
<dbReference type="RefSeq" id="WP_281092612.1">
    <property type="nucleotide sequence ID" value="NZ_JARYZI010000001.1"/>
</dbReference>
<dbReference type="Pfam" id="PF00480">
    <property type="entry name" value="ROK"/>
    <property type="match status" value="1"/>
</dbReference>
<evidence type="ECO:0000313" key="5">
    <source>
        <dbReference type="Proteomes" id="UP001158045"/>
    </source>
</evidence>
<comment type="function">
    <text evidence="1">Transcriptional repressor of xylose-utilizing enzymes.</text>
</comment>
<keyword evidence="5" id="KW-1185">Reference proteome</keyword>
<evidence type="ECO:0000313" key="4">
    <source>
        <dbReference type="EMBL" id="MDH8676813.1"/>
    </source>
</evidence>
<reference evidence="4 5" key="1">
    <citation type="submission" date="2023-04" db="EMBL/GenBank/DDBJ databases">
        <title>Fusibacter bizertensis strain WBS, isolated from littoral bottom sediments of the Arctic seas - biochemical and genomic analysis.</title>
        <authorList>
            <person name="Brioukhanov A.L."/>
        </authorList>
    </citation>
    <scope>NUCLEOTIDE SEQUENCE [LARGE SCALE GENOMIC DNA]</scope>
    <source>
        <strain evidence="4 5">WBS</strain>
    </source>
</reference>
<dbReference type="PANTHER" id="PTHR18964">
    <property type="entry name" value="ROK (REPRESSOR, ORF, KINASE) FAMILY"/>
    <property type="match status" value="1"/>
</dbReference>
<keyword evidence="3" id="KW-0119">Carbohydrate metabolism</keyword>
<dbReference type="SUPFAM" id="SSF46785">
    <property type="entry name" value="Winged helix' DNA-binding domain"/>
    <property type="match status" value="1"/>
</dbReference>
<organism evidence="4 5">
    <name type="scientific">Fusibacter bizertensis</name>
    <dbReference type="NCBI Taxonomy" id="1488331"/>
    <lineage>
        <taxon>Bacteria</taxon>
        <taxon>Bacillati</taxon>
        <taxon>Bacillota</taxon>
        <taxon>Clostridia</taxon>
        <taxon>Eubacteriales</taxon>
        <taxon>Eubacteriales Family XII. Incertae Sedis</taxon>
        <taxon>Fusibacter</taxon>
    </lineage>
</organism>
<gene>
    <name evidence="4" type="ORF">QE109_01575</name>
</gene>
<dbReference type="Proteomes" id="UP001158045">
    <property type="component" value="Unassembled WGS sequence"/>
</dbReference>
<proteinExistence type="inferred from homology"/>
<comment type="caution">
    <text evidence="4">The sequence shown here is derived from an EMBL/GenBank/DDBJ whole genome shotgun (WGS) entry which is preliminary data.</text>
</comment>
<dbReference type="EMBL" id="JARYZI010000001">
    <property type="protein sequence ID" value="MDH8676813.1"/>
    <property type="molecule type" value="Genomic_DNA"/>
</dbReference>